<evidence type="ECO:0000259" key="3">
    <source>
        <dbReference type="Pfam" id="PF02525"/>
    </source>
</evidence>
<dbReference type="SUPFAM" id="SSF52218">
    <property type="entry name" value="Flavoproteins"/>
    <property type="match status" value="1"/>
</dbReference>
<dbReference type="Proteomes" id="UP000265742">
    <property type="component" value="Unassembled WGS sequence"/>
</dbReference>
<evidence type="ECO:0000256" key="1">
    <source>
        <dbReference type="ARBA" id="ARBA00006252"/>
    </source>
</evidence>
<evidence type="ECO:0000256" key="2">
    <source>
        <dbReference type="ARBA" id="ARBA00023002"/>
    </source>
</evidence>
<dbReference type="InterPro" id="IPR003680">
    <property type="entry name" value="Flavodoxin_fold"/>
</dbReference>
<dbReference type="PANTHER" id="PTHR10204">
    <property type="entry name" value="NAD P H OXIDOREDUCTASE-RELATED"/>
    <property type="match status" value="1"/>
</dbReference>
<dbReference type="GO" id="GO:0005829">
    <property type="term" value="C:cytosol"/>
    <property type="evidence" value="ECO:0007669"/>
    <property type="project" value="TreeGrafter"/>
</dbReference>
<protein>
    <submittedName>
        <fullName evidence="4">Flavodoxin family protein</fullName>
    </submittedName>
</protein>
<dbReference type="InterPro" id="IPR051545">
    <property type="entry name" value="NAD(P)H_dehydrogenase_qn"/>
</dbReference>
<dbReference type="OrthoDB" id="9798454at2"/>
<evidence type="ECO:0000313" key="5">
    <source>
        <dbReference type="Proteomes" id="UP000265742"/>
    </source>
</evidence>
<proteinExistence type="inferred from homology"/>
<keyword evidence="5" id="KW-1185">Reference proteome</keyword>
<dbReference type="GO" id="GO:0003955">
    <property type="term" value="F:NAD(P)H dehydrogenase (quinone) activity"/>
    <property type="evidence" value="ECO:0007669"/>
    <property type="project" value="TreeGrafter"/>
</dbReference>
<organism evidence="4 5">
    <name type="scientific">Amnibacterium setariae</name>
    <dbReference type="NCBI Taxonomy" id="2306585"/>
    <lineage>
        <taxon>Bacteria</taxon>
        <taxon>Bacillati</taxon>
        <taxon>Actinomycetota</taxon>
        <taxon>Actinomycetes</taxon>
        <taxon>Micrococcales</taxon>
        <taxon>Microbacteriaceae</taxon>
        <taxon>Amnibacterium</taxon>
    </lineage>
</organism>
<name>A0A3A1TWP2_9MICO</name>
<dbReference type="Pfam" id="PF02525">
    <property type="entry name" value="Flavodoxin_2"/>
    <property type="match status" value="1"/>
</dbReference>
<dbReference type="InterPro" id="IPR029039">
    <property type="entry name" value="Flavoprotein-like_sf"/>
</dbReference>
<keyword evidence="2" id="KW-0560">Oxidoreductase</keyword>
<dbReference type="EMBL" id="QXTG01000002">
    <property type="protein sequence ID" value="RIX28653.1"/>
    <property type="molecule type" value="Genomic_DNA"/>
</dbReference>
<sequence length="231" mass="24802">MPTEDPRPRALIVHAHPEPDSFCTAQMHAAAAALRDSGHRVDVVDLYALGFDPVLDITEFPAARRPLKPQAEQASAWAAGTLAPDVAPQLDLLLAADLLVLSFPVWWFALPAVLKGWVDRVFVSGGVFGGELGLFQDAAMHGRRAIVLATTGGSETSFTEGGRFGDLDRFLYPIHRGIFEFVGFEVLEPVVTFGPARDDANGRANALADVHSAFRAILDRPTAPAGAARPR</sequence>
<accession>A0A3A1TWP2</accession>
<feature type="domain" description="Flavodoxin-like fold" evidence="3">
    <location>
        <begin position="9"/>
        <end position="210"/>
    </location>
</feature>
<dbReference type="AlphaFoldDB" id="A0A3A1TWP2"/>
<comment type="caution">
    <text evidence="4">The sequence shown here is derived from an EMBL/GenBank/DDBJ whole genome shotgun (WGS) entry which is preliminary data.</text>
</comment>
<dbReference type="PANTHER" id="PTHR10204:SF34">
    <property type="entry name" value="NAD(P)H DEHYDROGENASE [QUINONE] 1 ISOFORM 1"/>
    <property type="match status" value="1"/>
</dbReference>
<reference evidence="5" key="1">
    <citation type="submission" date="2018-09" db="EMBL/GenBank/DDBJ databases">
        <authorList>
            <person name="Kim I."/>
        </authorList>
    </citation>
    <scope>NUCLEOTIDE SEQUENCE [LARGE SCALE GENOMIC DNA]</scope>
    <source>
        <strain evidence="5">DD4a</strain>
    </source>
</reference>
<comment type="similarity">
    <text evidence="1">Belongs to the NAD(P)H dehydrogenase (quinone) family.</text>
</comment>
<gene>
    <name evidence="4" type="ORF">D1781_14715</name>
</gene>
<dbReference type="Gene3D" id="3.40.50.360">
    <property type="match status" value="1"/>
</dbReference>
<dbReference type="RefSeq" id="WP_119482963.1">
    <property type="nucleotide sequence ID" value="NZ_QXTG01000002.1"/>
</dbReference>
<evidence type="ECO:0000313" key="4">
    <source>
        <dbReference type="EMBL" id="RIX28653.1"/>
    </source>
</evidence>